<dbReference type="Proteomes" id="UP000000343">
    <property type="component" value="Chromosome"/>
</dbReference>
<dbReference type="HOGENOM" id="CLU_420209_0_0_0"/>
<dbReference type="GO" id="GO:0070006">
    <property type="term" value="F:metalloaminopeptidase activity"/>
    <property type="evidence" value="ECO:0007669"/>
    <property type="project" value="TreeGrafter"/>
</dbReference>
<accession>E8X4H1</accession>
<dbReference type="GO" id="GO:0005737">
    <property type="term" value="C:cytoplasm"/>
    <property type="evidence" value="ECO:0007669"/>
    <property type="project" value="TreeGrafter"/>
</dbReference>
<reference evidence="4" key="1">
    <citation type="submission" date="2011-01" db="EMBL/GenBank/DDBJ databases">
        <title>Complete sequence of chromosome of Acidobacterium sp. MP5ACTX9.</title>
        <authorList>
            <consortium name="US DOE Joint Genome Institute"/>
            <person name="Lucas S."/>
            <person name="Copeland A."/>
            <person name="Lapidus A."/>
            <person name="Cheng J.-F."/>
            <person name="Goodwin L."/>
            <person name="Pitluck S."/>
            <person name="Teshima H."/>
            <person name="Detter J.C."/>
            <person name="Han C."/>
            <person name="Tapia R."/>
            <person name="Land M."/>
            <person name="Hauser L."/>
            <person name="Kyrpides N."/>
            <person name="Ivanova N."/>
            <person name="Ovchinnikova G."/>
            <person name="Pagani I."/>
            <person name="Rawat S.R."/>
            <person name="Mannisto M."/>
            <person name="Haggblom M.M."/>
            <person name="Woyke T."/>
        </authorList>
    </citation>
    <scope>NUCLEOTIDE SEQUENCE [LARGE SCALE GENOMIC DNA]</scope>
    <source>
        <strain evidence="4">MP5ACTX9</strain>
    </source>
</reference>
<dbReference type="eggNOG" id="COG0308">
    <property type="taxonomic scope" value="Bacteria"/>
</dbReference>
<dbReference type="InterPro" id="IPR014782">
    <property type="entry name" value="Peptidase_M1_dom"/>
</dbReference>
<keyword evidence="3" id="KW-0645">Protease</keyword>
<dbReference type="Pfam" id="PF01433">
    <property type="entry name" value="Peptidase_M1"/>
    <property type="match status" value="1"/>
</dbReference>
<dbReference type="InterPro" id="IPR027268">
    <property type="entry name" value="Peptidase_M4/M1_CTD_sf"/>
</dbReference>
<dbReference type="PANTHER" id="PTHR11533:SF174">
    <property type="entry name" value="PUROMYCIN-SENSITIVE AMINOPEPTIDASE-RELATED"/>
    <property type="match status" value="1"/>
</dbReference>
<dbReference type="Gene3D" id="1.25.40.10">
    <property type="entry name" value="Tetratricopeptide repeat domain"/>
    <property type="match status" value="1"/>
</dbReference>
<dbReference type="SUPFAM" id="SSF48452">
    <property type="entry name" value="TPR-like"/>
    <property type="match status" value="1"/>
</dbReference>
<organism evidence="4">
    <name type="scientific">Granulicella tundricola (strain ATCC BAA-1859 / DSM 23138 / MP5ACTX9)</name>
    <dbReference type="NCBI Taxonomy" id="1198114"/>
    <lineage>
        <taxon>Bacteria</taxon>
        <taxon>Pseudomonadati</taxon>
        <taxon>Acidobacteriota</taxon>
        <taxon>Terriglobia</taxon>
        <taxon>Terriglobales</taxon>
        <taxon>Acidobacteriaceae</taxon>
        <taxon>Granulicella</taxon>
    </lineage>
</organism>
<dbReference type="InterPro" id="IPR042097">
    <property type="entry name" value="Aminopeptidase_N-like_N_sf"/>
</dbReference>
<sequence>MKSFLKAVTAAAALTFATTALAAPTRPQLRVTAYVIHAELDPASSRLSATTAVTFTALEDLSTPTFELNNGLALTSVTDSAQHTLTSERLSTQNAVRFTLATAIPKGTSTTWTFTYSGALTGSDTSPVEGIKLAAVADPISMLLYPGRWFPISQTGLYTDRFTAEMHIRVPSDERVVASGPVGTPVSVGKQTEYSFNWTKPGFPGTVVAGKFLAPQTVGNFKIYVTEKRKLGALAFGETAAKEFEFMSTTFGQPETGAMSIVELPEDGVSASWGPGIAAIAGNRIMDHNSARLLANTLAHQWWGSEVSPATLNDAWITNGMSRYAELMYVEDASGSQAFQTAVGDVSAGALAYDTEPLSTLGRLDPFSPQFQSMTLEKGAMVFHMLRWEMGNEGFTRFLRETLSQYTDKGIRSRDLETVAEAQNRNAGGEQSTLQPFFSQWVDGTGAPQFNDKYTVYRLGNNKGFRTVGAITQDLDLFRMPVELRIETEGKTETRRVDVAGTDSQYEVETFGRPRRITIDPQGWLLKTTPDLAVKVAVLRGQQLVAQGDLTGALVEYQKALDANKNSSLAAYRIGEIFFNQHNFQSAANSFRDSLRGDGDPKWTEVWSHVELGRIFDVTGQRERAVNEYRLAVQTNDNTQGAINEARNLMIHPYTRTPTDN</sequence>
<dbReference type="Gene3D" id="1.10.390.10">
    <property type="entry name" value="Neutral Protease Domain 2"/>
    <property type="match status" value="1"/>
</dbReference>
<dbReference type="PANTHER" id="PTHR11533">
    <property type="entry name" value="PROTEASE M1 ZINC METALLOPROTEASE"/>
    <property type="match status" value="1"/>
</dbReference>
<dbReference type="STRING" id="1198114.AciX9_1235"/>
<keyword evidence="3" id="KW-0031">Aminopeptidase</keyword>
<dbReference type="PaxDb" id="1198114-AciX9_1235"/>
<dbReference type="OrthoDB" id="9762302at2"/>
<name>E8X4H1_GRATM</name>
<dbReference type="GO" id="GO:0043171">
    <property type="term" value="P:peptide catabolic process"/>
    <property type="evidence" value="ECO:0007669"/>
    <property type="project" value="TreeGrafter"/>
</dbReference>
<gene>
    <name evidence="3" type="ordered locus">AciX9_1235</name>
</gene>
<proteinExistence type="predicted"/>
<dbReference type="eggNOG" id="COG1729">
    <property type="taxonomic scope" value="Bacteria"/>
</dbReference>
<evidence type="ECO:0000259" key="2">
    <source>
        <dbReference type="Pfam" id="PF01433"/>
    </source>
</evidence>
<dbReference type="KEGG" id="acm:AciX9_1235"/>
<dbReference type="GO" id="GO:0042277">
    <property type="term" value="F:peptide binding"/>
    <property type="evidence" value="ECO:0007669"/>
    <property type="project" value="TreeGrafter"/>
</dbReference>
<dbReference type="SMART" id="SM00028">
    <property type="entry name" value="TPR"/>
    <property type="match status" value="3"/>
</dbReference>
<keyword evidence="4" id="KW-1185">Reference proteome</keyword>
<evidence type="ECO:0000313" key="4">
    <source>
        <dbReference type="Proteomes" id="UP000000343"/>
    </source>
</evidence>
<dbReference type="Gene3D" id="2.60.40.1730">
    <property type="entry name" value="tricorn interacting facor f3 domain"/>
    <property type="match status" value="1"/>
</dbReference>
<feature type="signal peptide" evidence="1">
    <location>
        <begin position="1"/>
        <end position="22"/>
    </location>
</feature>
<dbReference type="InterPro" id="IPR019734">
    <property type="entry name" value="TPR_rpt"/>
</dbReference>
<keyword evidence="1" id="KW-0732">Signal</keyword>
<protein>
    <submittedName>
        <fullName evidence="3">Peptidase M1 membrane alanine aminopeptidase</fullName>
    </submittedName>
</protein>
<dbReference type="InterPro" id="IPR050344">
    <property type="entry name" value="Peptidase_M1_aminopeptidases"/>
</dbReference>
<dbReference type="SUPFAM" id="SSF55486">
    <property type="entry name" value="Metalloproteases ('zincins'), catalytic domain"/>
    <property type="match status" value="1"/>
</dbReference>
<evidence type="ECO:0000313" key="3">
    <source>
        <dbReference type="EMBL" id="ADW68298.1"/>
    </source>
</evidence>
<feature type="domain" description="Peptidase M1 membrane alanine aminopeptidase" evidence="2">
    <location>
        <begin position="289"/>
        <end position="441"/>
    </location>
</feature>
<dbReference type="GO" id="GO:0005615">
    <property type="term" value="C:extracellular space"/>
    <property type="evidence" value="ECO:0007669"/>
    <property type="project" value="TreeGrafter"/>
</dbReference>
<dbReference type="GO" id="GO:0016020">
    <property type="term" value="C:membrane"/>
    <property type="evidence" value="ECO:0007669"/>
    <property type="project" value="TreeGrafter"/>
</dbReference>
<evidence type="ECO:0000256" key="1">
    <source>
        <dbReference type="SAM" id="SignalP"/>
    </source>
</evidence>
<dbReference type="RefSeq" id="WP_013579621.1">
    <property type="nucleotide sequence ID" value="NC_015064.1"/>
</dbReference>
<dbReference type="EMBL" id="CP002480">
    <property type="protein sequence ID" value="ADW68298.1"/>
    <property type="molecule type" value="Genomic_DNA"/>
</dbReference>
<dbReference type="AlphaFoldDB" id="E8X4H1"/>
<feature type="chain" id="PRO_5003234161" evidence="1">
    <location>
        <begin position="23"/>
        <end position="661"/>
    </location>
</feature>
<dbReference type="InterPro" id="IPR011990">
    <property type="entry name" value="TPR-like_helical_dom_sf"/>
</dbReference>
<dbReference type="GO" id="GO:0008270">
    <property type="term" value="F:zinc ion binding"/>
    <property type="evidence" value="ECO:0007669"/>
    <property type="project" value="InterPro"/>
</dbReference>
<keyword evidence="3" id="KW-0378">Hydrolase</keyword>